<dbReference type="AlphaFoldDB" id="A0AAN9AMM8"/>
<sequence>MVVLLQDPPPNDIMISNSDQDCDTPIISTITPVAAEATYNFSVFAKADGDLTGISSHMNVTVEAVAPTLTPPAGRKLVEQKGITQREVALDVCPCLVSKEPGTITLAGLIVCVTTNDDDCEAGAYY</sequence>
<proteinExistence type="predicted"/>
<evidence type="ECO:0000313" key="1">
    <source>
        <dbReference type="EMBL" id="KAK7089715.1"/>
    </source>
</evidence>
<dbReference type="EMBL" id="JBAMIC010000753">
    <property type="protein sequence ID" value="KAK7089715.1"/>
    <property type="molecule type" value="Genomic_DNA"/>
</dbReference>
<comment type="caution">
    <text evidence="1">The sequence shown here is derived from an EMBL/GenBank/DDBJ whole genome shotgun (WGS) entry which is preliminary data.</text>
</comment>
<organism evidence="1 2">
    <name type="scientific">Littorina saxatilis</name>
    <dbReference type="NCBI Taxonomy" id="31220"/>
    <lineage>
        <taxon>Eukaryota</taxon>
        <taxon>Metazoa</taxon>
        <taxon>Spiralia</taxon>
        <taxon>Lophotrochozoa</taxon>
        <taxon>Mollusca</taxon>
        <taxon>Gastropoda</taxon>
        <taxon>Caenogastropoda</taxon>
        <taxon>Littorinimorpha</taxon>
        <taxon>Littorinoidea</taxon>
        <taxon>Littorinidae</taxon>
        <taxon>Littorina</taxon>
    </lineage>
</organism>
<accession>A0AAN9AMM8</accession>
<gene>
    <name evidence="1" type="ORF">V1264_024954</name>
</gene>
<protein>
    <submittedName>
        <fullName evidence="1">Uncharacterized protein</fullName>
    </submittedName>
</protein>
<evidence type="ECO:0000313" key="2">
    <source>
        <dbReference type="Proteomes" id="UP001374579"/>
    </source>
</evidence>
<keyword evidence="2" id="KW-1185">Reference proteome</keyword>
<name>A0AAN9AMM8_9CAEN</name>
<dbReference type="Proteomes" id="UP001374579">
    <property type="component" value="Unassembled WGS sequence"/>
</dbReference>
<reference evidence="1 2" key="1">
    <citation type="submission" date="2024-02" db="EMBL/GenBank/DDBJ databases">
        <title>Chromosome-scale genome assembly of the rough periwinkle Littorina saxatilis.</title>
        <authorList>
            <person name="De Jode A."/>
            <person name="Faria R."/>
            <person name="Formenti G."/>
            <person name="Sims Y."/>
            <person name="Smith T.P."/>
            <person name="Tracey A."/>
            <person name="Wood J.M.D."/>
            <person name="Zagrodzka Z.B."/>
            <person name="Johannesson K."/>
            <person name="Butlin R.K."/>
            <person name="Leder E.H."/>
        </authorList>
    </citation>
    <scope>NUCLEOTIDE SEQUENCE [LARGE SCALE GENOMIC DNA]</scope>
    <source>
        <strain evidence="1">Snail1</strain>
        <tissue evidence="1">Muscle</tissue>
    </source>
</reference>